<name>E1UHG9_MUSBA</name>
<gene>
    <name evidence="2" type="ORF">MbP032N20cg070</name>
    <name evidence="1" type="ORF">MbP036B13g060</name>
</gene>
<proteinExistence type="predicted"/>
<evidence type="ECO:0000313" key="1">
    <source>
        <dbReference type="EMBL" id="CBW30172.1"/>
    </source>
</evidence>
<protein>
    <submittedName>
        <fullName evidence="1">Uncharacterized protein</fullName>
    </submittedName>
</protein>
<reference evidence="1" key="1">
    <citation type="journal article" date="2010" name="BMC Plant Biol.">
        <title>Mechanisms of haplotype divergence at the RGA08 nucleotide-binding leucine-rich repeat gene locus in wild banana (Musa balbisiana).</title>
        <authorList>
            <person name="Baurens F.C."/>
            <person name="Bocs S."/>
            <person name="Rouard M."/>
            <person name="Matsumoto T."/>
            <person name="Miller R.N."/>
            <person name="Rodier-Goud M."/>
            <person name="Mbeguie-A-Mbeguie D."/>
            <person name="Yahiaoui N."/>
        </authorList>
    </citation>
    <scope>NUCLEOTIDE SEQUENCE</scope>
</reference>
<dbReference type="AlphaFoldDB" id="E1UHG9"/>
<accession>E1UHG9</accession>
<dbReference type="EMBL" id="FN396603">
    <property type="protein sequence ID" value="CBW30172.1"/>
    <property type="molecule type" value="Genomic_DNA"/>
</dbReference>
<sequence length="112" mass="12640">MGCQLLSAGNLREDFPWPVNFNLSSWKQHLVENTLILYPHVFRPGWILRPAVILPSSLGMGMGCGHLHDKGIITFDFDKASRTFHARPGEQNPIPVVNSREEAILFHLPNPK</sequence>
<dbReference type="EMBL" id="FN396606">
    <property type="protein sequence ID" value="CBW30210.1"/>
    <property type="molecule type" value="Genomic_DNA"/>
</dbReference>
<organism evidence="1">
    <name type="scientific">Musa balbisiana</name>
    <name type="common">Banana</name>
    <dbReference type="NCBI Taxonomy" id="52838"/>
    <lineage>
        <taxon>Eukaryota</taxon>
        <taxon>Viridiplantae</taxon>
        <taxon>Streptophyta</taxon>
        <taxon>Embryophyta</taxon>
        <taxon>Tracheophyta</taxon>
        <taxon>Spermatophyta</taxon>
        <taxon>Magnoliopsida</taxon>
        <taxon>Liliopsida</taxon>
        <taxon>Zingiberales</taxon>
        <taxon>Musaceae</taxon>
        <taxon>Musa</taxon>
    </lineage>
</organism>
<evidence type="ECO:0000313" key="2">
    <source>
        <dbReference type="EMBL" id="CBW30210.1"/>
    </source>
</evidence>